<dbReference type="SUPFAM" id="SSF56219">
    <property type="entry name" value="DNase I-like"/>
    <property type="match status" value="1"/>
</dbReference>
<comment type="caution">
    <text evidence="2">The sequence shown here is derived from an EMBL/GenBank/DDBJ whole genome shotgun (WGS) entry which is preliminary data.</text>
</comment>
<dbReference type="Proteomes" id="UP000265515">
    <property type="component" value="Unassembled WGS sequence"/>
</dbReference>
<reference evidence="2 3" key="1">
    <citation type="journal article" date="2018" name="Cell">
        <title>The Chara Genome: Secondary Complexity and Implications for Plant Terrestrialization.</title>
        <authorList>
            <person name="Nishiyama T."/>
            <person name="Sakayama H."/>
            <person name="Vries J.D."/>
            <person name="Buschmann H."/>
            <person name="Saint-Marcoux D."/>
            <person name="Ullrich K.K."/>
            <person name="Haas F.B."/>
            <person name="Vanderstraeten L."/>
            <person name="Becker D."/>
            <person name="Lang D."/>
            <person name="Vosolsobe S."/>
            <person name="Rombauts S."/>
            <person name="Wilhelmsson P.K.I."/>
            <person name="Janitza P."/>
            <person name="Kern R."/>
            <person name="Heyl A."/>
            <person name="Rumpler F."/>
            <person name="Villalobos L.I.A.C."/>
            <person name="Clay J.M."/>
            <person name="Skokan R."/>
            <person name="Toyoda A."/>
            <person name="Suzuki Y."/>
            <person name="Kagoshima H."/>
            <person name="Schijlen E."/>
            <person name="Tajeshwar N."/>
            <person name="Catarino B."/>
            <person name="Hetherington A.J."/>
            <person name="Saltykova A."/>
            <person name="Bonnot C."/>
            <person name="Breuninger H."/>
            <person name="Symeonidi A."/>
            <person name="Radhakrishnan G.V."/>
            <person name="Van Nieuwerburgh F."/>
            <person name="Deforce D."/>
            <person name="Chang C."/>
            <person name="Karol K.G."/>
            <person name="Hedrich R."/>
            <person name="Ulvskov P."/>
            <person name="Glockner G."/>
            <person name="Delwiche C.F."/>
            <person name="Petrasek J."/>
            <person name="Van de Peer Y."/>
            <person name="Friml J."/>
            <person name="Beilby M."/>
            <person name="Dolan L."/>
            <person name="Kohara Y."/>
            <person name="Sugano S."/>
            <person name="Fujiyama A."/>
            <person name="Delaux P.-M."/>
            <person name="Quint M."/>
            <person name="TheiBen G."/>
            <person name="Hagemann M."/>
            <person name="Harholt J."/>
            <person name="Dunand C."/>
            <person name="Zachgo S."/>
            <person name="Langdale J."/>
            <person name="Maumus F."/>
            <person name="Straeten D.V.D."/>
            <person name="Gould S.B."/>
            <person name="Rensing S.A."/>
        </authorList>
    </citation>
    <scope>NUCLEOTIDE SEQUENCE [LARGE SCALE GENOMIC DNA]</scope>
    <source>
        <strain evidence="2 3">S276</strain>
    </source>
</reference>
<evidence type="ECO:0000313" key="3">
    <source>
        <dbReference type="Proteomes" id="UP000265515"/>
    </source>
</evidence>
<evidence type="ECO:0000313" key="2">
    <source>
        <dbReference type="EMBL" id="GBG63688.1"/>
    </source>
</evidence>
<feature type="region of interest" description="Disordered" evidence="1">
    <location>
        <begin position="92"/>
        <end position="143"/>
    </location>
</feature>
<keyword evidence="3" id="KW-1185">Reference proteome</keyword>
<sequence length="447" mass="49843">MALQVPLDDMPFIYTQIEMAIGKIPLAHPTDADPLRPALVNAKFDLVPEARPNMDVIRVETPKGDILEIKLATADTVRCKTCRQFFHMEQECRRKGGQRTDEGGASQGHHGNDWQQRTPSQIPLGYQGPLGPRSGTQAPSGAASHAVFIRNNPAFSPHGSRGGNELQGHLGNGCPGGLGGLMQGVGPIGSQGFYSVAQGGYQVGGPHRDSYGEVSQEQRLAVADSSATKANRSIKDNTGCLILTAITHVDEIIIGRDWNTVLDSPSDQRDQGCAKDVLALVDMMLDLDLQDVYRELRPAEPGYTWFSHRGRGRRLDYLLVGGSLKKQVINVEEANNPVSDHKPVIGFFNLAKEFKRGRGYFKLNTQNLQCEGLNQWTQGFWERWQKQKERFATVAEWWEVGSRIMSKLLDVFSRMLALTRNKEERKLRKKVQEAEEKMQRHPISDFT</sequence>
<feature type="compositionally biased region" description="Basic and acidic residues" evidence="1">
    <location>
        <begin position="92"/>
        <end position="102"/>
    </location>
</feature>
<dbReference type="AlphaFoldDB" id="A0A388K0X3"/>
<dbReference type="OrthoDB" id="6244150at2759"/>
<protein>
    <recommendedName>
        <fullName evidence="4">Endonuclease/exonuclease/phosphatase domain-containing protein</fullName>
    </recommendedName>
</protein>
<dbReference type="Gene3D" id="3.60.10.10">
    <property type="entry name" value="Endonuclease/exonuclease/phosphatase"/>
    <property type="match status" value="1"/>
</dbReference>
<dbReference type="InterPro" id="IPR036691">
    <property type="entry name" value="Endo/exonu/phosph_ase_sf"/>
</dbReference>
<dbReference type="Gramene" id="GBG63688">
    <property type="protein sequence ID" value="GBG63688"/>
    <property type="gene ID" value="CBR_g39000"/>
</dbReference>
<proteinExistence type="predicted"/>
<accession>A0A388K0X3</accession>
<dbReference type="EMBL" id="BFEA01000041">
    <property type="protein sequence ID" value="GBG63688.1"/>
    <property type="molecule type" value="Genomic_DNA"/>
</dbReference>
<gene>
    <name evidence="2" type="ORF">CBR_g39000</name>
</gene>
<organism evidence="2 3">
    <name type="scientific">Chara braunii</name>
    <name type="common">Braun's stonewort</name>
    <dbReference type="NCBI Taxonomy" id="69332"/>
    <lineage>
        <taxon>Eukaryota</taxon>
        <taxon>Viridiplantae</taxon>
        <taxon>Streptophyta</taxon>
        <taxon>Charophyceae</taxon>
        <taxon>Charales</taxon>
        <taxon>Characeae</taxon>
        <taxon>Chara</taxon>
    </lineage>
</organism>
<evidence type="ECO:0000256" key="1">
    <source>
        <dbReference type="SAM" id="MobiDB-lite"/>
    </source>
</evidence>
<name>A0A388K0X3_CHABU</name>
<evidence type="ECO:0008006" key="4">
    <source>
        <dbReference type="Google" id="ProtNLM"/>
    </source>
</evidence>